<evidence type="ECO:0000256" key="7">
    <source>
        <dbReference type="RuleBase" id="RU364106"/>
    </source>
</evidence>
<evidence type="ECO:0000256" key="4">
    <source>
        <dbReference type="ARBA" id="ARBA00022839"/>
    </source>
</evidence>
<evidence type="ECO:0000256" key="2">
    <source>
        <dbReference type="ARBA" id="ARBA00022741"/>
    </source>
</evidence>
<dbReference type="InterPro" id="IPR027417">
    <property type="entry name" value="P-loop_NTPase"/>
</dbReference>
<evidence type="ECO:0000256" key="1">
    <source>
        <dbReference type="ARBA" id="ARBA00022722"/>
    </source>
</evidence>
<dbReference type="Pfam" id="PF04851">
    <property type="entry name" value="ResIII"/>
    <property type="match status" value="1"/>
</dbReference>
<dbReference type="PANTHER" id="PTHR11472:SF34">
    <property type="entry name" value="REGULATOR OF TELOMERE ELONGATION HELICASE 1"/>
    <property type="match status" value="1"/>
</dbReference>
<keyword evidence="4 6" id="KW-0269">Exonuclease</keyword>
<dbReference type="InterPro" id="IPR014001">
    <property type="entry name" value="Helicase_ATP-bd"/>
</dbReference>
<keyword evidence="10" id="KW-1185">Reference proteome</keyword>
<dbReference type="Proteomes" id="UP000011747">
    <property type="component" value="Unassembled WGS sequence"/>
</dbReference>
<dbReference type="PANTHER" id="PTHR11472">
    <property type="entry name" value="DNA REPAIR DEAD HELICASE RAD3/XP-D SUBFAMILY MEMBER"/>
    <property type="match status" value="1"/>
</dbReference>
<dbReference type="HAMAP" id="MF_02206">
    <property type="entry name" value="DinG_exonucl"/>
    <property type="match status" value="1"/>
</dbReference>
<reference evidence="9 10" key="1">
    <citation type="submission" date="2011-09" db="EMBL/GenBank/DDBJ databases">
        <title>The Genome Sequence of Bacillus smithii 7_3_47FAA.</title>
        <authorList>
            <consortium name="The Broad Institute Genome Sequencing Platform"/>
            <person name="Earl A."/>
            <person name="Ward D."/>
            <person name="Feldgarden M."/>
            <person name="Gevers D."/>
            <person name="Daigneault M."/>
            <person name="Strauss J."/>
            <person name="Allen-Vercoe E."/>
            <person name="Young S.K."/>
            <person name="Zeng Q."/>
            <person name="Gargeya S."/>
            <person name="Fitzgerald M."/>
            <person name="Haas B."/>
            <person name="Abouelleil A."/>
            <person name="Alvarado L."/>
            <person name="Arachchi H.M."/>
            <person name="Berlin A."/>
            <person name="Brown A."/>
            <person name="Chapman S.B."/>
            <person name="Chen Z."/>
            <person name="Dunbar C."/>
            <person name="Freedman E."/>
            <person name="Gearin G."/>
            <person name="Goldberg J."/>
            <person name="Griggs A."/>
            <person name="Gujja S."/>
            <person name="Heiman D."/>
            <person name="Howarth C."/>
            <person name="Larson L."/>
            <person name="Lui A."/>
            <person name="MacDonald P.J.P."/>
            <person name="Montmayeur A."/>
            <person name="Murphy C."/>
            <person name="Neiman D."/>
            <person name="Pearson M."/>
            <person name="Priest M."/>
            <person name="Roberts A."/>
            <person name="Saif S."/>
            <person name="Shea T."/>
            <person name="Shenoy N."/>
            <person name="Sisk P."/>
            <person name="Stolte C."/>
            <person name="Sykes S."/>
            <person name="Wortman J."/>
            <person name="Nusbaum C."/>
            <person name="Birren B."/>
        </authorList>
    </citation>
    <scope>NUCLEOTIDE SEQUENCE [LARGE SCALE GENOMIC DNA]</scope>
    <source>
        <strain evidence="9 10">7_3_47FAA</strain>
    </source>
</reference>
<dbReference type="SUPFAM" id="SSF52540">
    <property type="entry name" value="P-loop containing nucleoside triphosphate hydrolases"/>
    <property type="match status" value="2"/>
</dbReference>
<dbReference type="Gene3D" id="3.30.420.10">
    <property type="entry name" value="Ribonuclease H-like superfamily/Ribonuclease H"/>
    <property type="match status" value="1"/>
</dbReference>
<dbReference type="InterPro" id="IPR013520">
    <property type="entry name" value="Ribonucl_H"/>
</dbReference>
<dbReference type="GO" id="GO:0003678">
    <property type="term" value="F:DNA helicase activity"/>
    <property type="evidence" value="ECO:0007669"/>
    <property type="project" value="TreeGrafter"/>
</dbReference>
<dbReference type="GO" id="GO:0016818">
    <property type="term" value="F:hydrolase activity, acting on acid anhydrides, in phosphorus-containing anhydrides"/>
    <property type="evidence" value="ECO:0007669"/>
    <property type="project" value="InterPro"/>
</dbReference>
<dbReference type="GO" id="GO:0006260">
    <property type="term" value="P:DNA replication"/>
    <property type="evidence" value="ECO:0007669"/>
    <property type="project" value="InterPro"/>
</dbReference>
<evidence type="ECO:0000259" key="8">
    <source>
        <dbReference type="PROSITE" id="PS51193"/>
    </source>
</evidence>
<dbReference type="FunFam" id="3.40.50.300:FF:000437">
    <property type="entry name" value="ATP-dependent DNA helicase DinG"/>
    <property type="match status" value="1"/>
</dbReference>
<dbReference type="Pfam" id="PF13307">
    <property type="entry name" value="Helicase_C_2"/>
    <property type="match status" value="1"/>
</dbReference>
<dbReference type="AlphaFoldDB" id="G9QP35"/>
<dbReference type="Pfam" id="PF00929">
    <property type="entry name" value="RNase_T"/>
    <property type="match status" value="1"/>
</dbReference>
<dbReference type="InterPro" id="IPR006935">
    <property type="entry name" value="Helicase/UvrB_N"/>
</dbReference>
<dbReference type="InterPro" id="IPR006054">
    <property type="entry name" value="DnaQ"/>
</dbReference>
<organism evidence="9 10">
    <name type="scientific">Bacillus smithii 7_3_47FAA</name>
    <dbReference type="NCBI Taxonomy" id="665952"/>
    <lineage>
        <taxon>Bacteria</taxon>
        <taxon>Bacillati</taxon>
        <taxon>Bacillota</taxon>
        <taxon>Bacilli</taxon>
        <taxon>Bacillales</taxon>
        <taxon>Bacillaceae</taxon>
        <taxon>Bacillus</taxon>
    </lineage>
</organism>
<dbReference type="GO" id="GO:0003887">
    <property type="term" value="F:DNA-directed DNA polymerase activity"/>
    <property type="evidence" value="ECO:0007669"/>
    <property type="project" value="InterPro"/>
</dbReference>
<evidence type="ECO:0000313" key="10">
    <source>
        <dbReference type="Proteomes" id="UP000011747"/>
    </source>
</evidence>
<dbReference type="InterPro" id="IPR045028">
    <property type="entry name" value="DinG/Rad3-like"/>
</dbReference>
<comment type="caution">
    <text evidence="9">The sequence shown here is derived from an EMBL/GenBank/DDBJ whole genome shotgun (WGS) entry which is preliminary data.</text>
</comment>
<dbReference type="RefSeq" id="WP_003355112.1">
    <property type="nucleotide sequence ID" value="NZ_JH414764.1"/>
</dbReference>
<evidence type="ECO:0000256" key="6">
    <source>
        <dbReference type="HAMAP-Rule" id="MF_02206"/>
    </source>
</evidence>
<keyword evidence="2 6" id="KW-0547">Nucleotide-binding</keyword>
<dbReference type="NCBIfam" id="NF005981">
    <property type="entry name" value="PRK08074.1"/>
    <property type="match status" value="1"/>
</dbReference>
<comment type="function">
    <text evidence="6 7">3'-5' exonuclease.</text>
</comment>
<dbReference type="SMART" id="SM00491">
    <property type="entry name" value="HELICc2"/>
    <property type="match status" value="1"/>
</dbReference>
<dbReference type="InterPro" id="IPR006310">
    <property type="entry name" value="DinG"/>
</dbReference>
<keyword evidence="5 6" id="KW-0067">ATP-binding</keyword>
<dbReference type="GO" id="GO:0003677">
    <property type="term" value="F:DNA binding"/>
    <property type="evidence" value="ECO:0007669"/>
    <property type="project" value="InterPro"/>
</dbReference>
<dbReference type="SMART" id="SM00479">
    <property type="entry name" value="EXOIII"/>
    <property type="match status" value="1"/>
</dbReference>
<proteinExistence type="inferred from homology"/>
<keyword evidence="1 6" id="KW-0540">Nuclease</keyword>
<feature type="short sequence motif" description="DEAH box" evidence="6">
    <location>
        <begin position="462"/>
        <end position="465"/>
    </location>
</feature>
<dbReference type="SMART" id="SM00487">
    <property type="entry name" value="DEXDc"/>
    <property type="match status" value="1"/>
</dbReference>
<dbReference type="InterPro" id="IPR012337">
    <property type="entry name" value="RNaseH-like_sf"/>
</dbReference>
<protein>
    <recommendedName>
        <fullName evidence="6 7">3'-5' exonuclease DinG</fullName>
        <ecNumber evidence="6 7">3.1.-.-</ecNumber>
    </recommendedName>
</protein>
<feature type="domain" description="Helicase ATP-binding" evidence="8">
    <location>
        <begin position="248"/>
        <end position="511"/>
    </location>
</feature>
<dbReference type="FunFam" id="3.30.420.10:FF:000045">
    <property type="entry name" value="3'-5' exonuclease DinG"/>
    <property type="match status" value="1"/>
</dbReference>
<dbReference type="GO" id="GO:0005524">
    <property type="term" value="F:ATP binding"/>
    <property type="evidence" value="ECO:0007669"/>
    <property type="project" value="UniProtKB-UniRule"/>
</dbReference>
<dbReference type="PATRIC" id="fig|665952.3.peg.2917"/>
<dbReference type="Gene3D" id="3.40.50.300">
    <property type="entry name" value="P-loop containing nucleotide triphosphate hydrolases"/>
    <property type="match status" value="2"/>
</dbReference>
<name>G9QP35_9BACI</name>
<sequence length="935" mass="107937">MLPQRFVVVDLETTGNSPKKGDRIIQASLVIIEREQIIDQYTTFINPETAIPAFIEELTGIHEDLVKQAPLFSEAAQNIRPLLDHSIFVAHNTAFDLTFLQTELEKANFPLFNGQTVDTVELARFLYPTQDSYKLSDLAEELGVLHSRPHQADSDAYVTAEILLLMLKKLKSLPYVTLKKLHQLSSHLKSDISTVIQAVLDEKEQSIESLPEDLEVYRNIALKKKKIQKREDLLYDVMYPSSPNEKAEYMKEFPQFQIREAQFEMMDCVYETLDSSNHAFIEAGTGIGKSLAYLLPAAFYSKQHKVPIVISTYTTVLQEQLMNKDLVLLKAILPFSVQTAVLKGRSHYIDLFQFENSLNDETSNYDEALTKMQILVWLTETTTGDKNELNLSSGGELYWARIKQEDIFLNRSKNPWMEKDFYLHARKQAQQADIIVTNHAILAKDLFSDQNLISDYNQVIIDEAHHFGNVLGDQMGTEIDLRALKWMYQQIGTMEQKQLFFQCEELLKKHGKETSIHFFETDHELHQIAFEMNEWMNAASAFFLHLAKKKSNSWNKVQIRVGEQERKMKYWKELLYSTERLYELMKMIHHSLQERLMLAKKLETDLTLDEAAMIEKLYDLLESWKKWMNDLKNVIIEGSKQPAVIWMEGDVRMPQNHLKIKCRPAGLDRIRMEQFIDGKKSVIFTSATLSVNRSFQHFAEELGIPEKRFRQAIFPSPFHYEKNCKLIIPNDVPEIQDVTSEKYVEVLADYLSAVAQATNGRMLVLFTSYDMLKNTYLLMKESGLLEDFVLIAQGITNGSKVRLTRHFQKFEKAILFGTSSFWEGVDIPGEDLSCLVLVRLPFTPPDDPLFQAKGEALRAEGKNPFYHSSLPQAVIRFKQGFGRLIRTERDRGIIIVFDRRITTARYGKAFIQSIPKVPILHVSLPEVIQVIEDWL</sequence>
<dbReference type="InterPro" id="IPR036397">
    <property type="entry name" value="RNaseH_sf"/>
</dbReference>
<gene>
    <name evidence="6 7" type="primary">dinG</name>
    <name evidence="9" type="ORF">HMPREF1015_00052</name>
</gene>
<dbReference type="PROSITE" id="PS51193">
    <property type="entry name" value="HELICASE_ATP_BIND_2"/>
    <property type="match status" value="1"/>
</dbReference>
<dbReference type="InterPro" id="IPR006555">
    <property type="entry name" value="ATP-dep_Helicase_C"/>
</dbReference>
<evidence type="ECO:0000313" key="9">
    <source>
        <dbReference type="EMBL" id="EHL74291.1"/>
    </source>
</evidence>
<dbReference type="GO" id="GO:0008408">
    <property type="term" value="F:3'-5' exonuclease activity"/>
    <property type="evidence" value="ECO:0007669"/>
    <property type="project" value="UniProtKB-UniRule"/>
</dbReference>
<accession>G9QP35</accession>
<dbReference type="NCBIfam" id="TIGR01407">
    <property type="entry name" value="dinG_rel"/>
    <property type="match status" value="1"/>
</dbReference>
<feature type="binding site" evidence="6">
    <location>
        <begin position="283"/>
        <end position="290"/>
    </location>
    <ligand>
        <name>ATP</name>
        <dbReference type="ChEBI" id="CHEBI:30616"/>
    </ligand>
</feature>
<keyword evidence="9" id="KW-0347">Helicase</keyword>
<evidence type="ECO:0000256" key="5">
    <source>
        <dbReference type="ARBA" id="ARBA00022840"/>
    </source>
</evidence>
<dbReference type="SUPFAM" id="SSF53098">
    <property type="entry name" value="Ribonuclease H-like"/>
    <property type="match status" value="1"/>
</dbReference>
<dbReference type="EMBL" id="ACWF01000149">
    <property type="protein sequence ID" value="EHL74291.1"/>
    <property type="molecule type" value="Genomic_DNA"/>
</dbReference>
<keyword evidence="3 6" id="KW-0378">Hydrolase</keyword>
<dbReference type="CDD" id="cd06127">
    <property type="entry name" value="DEDDh"/>
    <property type="match status" value="1"/>
</dbReference>
<comment type="similarity">
    <text evidence="6 7">Belongs to the helicase family. DinG subfamily. Type 2 sub-subfamily.</text>
</comment>
<dbReference type="InterPro" id="IPR014013">
    <property type="entry name" value="Helic_SF1/SF2_ATP-bd_DinG/Rad3"/>
</dbReference>
<dbReference type="NCBIfam" id="TIGR00573">
    <property type="entry name" value="dnaq"/>
    <property type="match status" value="1"/>
</dbReference>
<dbReference type="EC" id="3.1.-.-" evidence="6 7"/>
<dbReference type="HOGENOM" id="CLU_012117_1_0_9"/>
<evidence type="ECO:0000256" key="3">
    <source>
        <dbReference type="ARBA" id="ARBA00022801"/>
    </source>
</evidence>